<sequence>MDNYICYVKYDKEDAEVIEMLSNVFNYKKEQIGNLFDQKDFEITFENRILDEISEFCTELNVYIPNNEITAIYPNNFLFGYQVSKYLNQQVLVSVSFENNDPYQYILIENDLFFIVDEVIDDNSDDKYGITVQKNTKIKISYNDAINFSS</sequence>
<protein>
    <submittedName>
        <fullName evidence="1">Uncharacterized protein</fullName>
    </submittedName>
</protein>
<dbReference type="Proteomes" id="UP001225933">
    <property type="component" value="Unassembled WGS sequence"/>
</dbReference>
<evidence type="ECO:0000313" key="1">
    <source>
        <dbReference type="EMBL" id="MDN4011254.1"/>
    </source>
</evidence>
<organism evidence="1 2">
    <name type="scientific">Chryseobacterium gambrini</name>
    <dbReference type="NCBI Taxonomy" id="373672"/>
    <lineage>
        <taxon>Bacteria</taxon>
        <taxon>Pseudomonadati</taxon>
        <taxon>Bacteroidota</taxon>
        <taxon>Flavobacteriia</taxon>
        <taxon>Flavobacteriales</taxon>
        <taxon>Weeksellaceae</taxon>
        <taxon>Chryseobacterium group</taxon>
        <taxon>Chryseobacterium</taxon>
    </lineage>
</organism>
<reference evidence="1" key="1">
    <citation type="submission" date="2023-06" db="EMBL/GenBank/DDBJ databases">
        <title>Two Chryseobacterium gambrini strains from China.</title>
        <authorList>
            <person name="Zeng J."/>
            <person name="Wu Y."/>
        </authorList>
    </citation>
    <scope>NUCLEOTIDE SEQUENCE</scope>
    <source>
        <strain evidence="1">SQ219</strain>
    </source>
</reference>
<dbReference type="EMBL" id="JAUHGV010000002">
    <property type="protein sequence ID" value="MDN4011254.1"/>
    <property type="molecule type" value="Genomic_DNA"/>
</dbReference>
<accession>A0AAJ1VL47</accession>
<name>A0AAJ1VL47_9FLAO</name>
<dbReference type="AlphaFoldDB" id="A0AAJ1VL47"/>
<comment type="caution">
    <text evidence="1">The sequence shown here is derived from an EMBL/GenBank/DDBJ whole genome shotgun (WGS) entry which is preliminary data.</text>
</comment>
<gene>
    <name evidence="1" type="ORF">QX233_02155</name>
</gene>
<proteinExistence type="predicted"/>
<evidence type="ECO:0000313" key="2">
    <source>
        <dbReference type="Proteomes" id="UP001225933"/>
    </source>
</evidence>
<dbReference type="RefSeq" id="WP_214588801.1">
    <property type="nucleotide sequence ID" value="NZ_JAUHGV010000002.1"/>
</dbReference>